<dbReference type="OrthoDB" id="20872at2759"/>
<sequence length="90" mass="10102">MLESSSRRELESLEGLWIALGEVENGSRWSHCLEVDGLKPIQVAATRGNRSAVEILFPLISKLETIPKWTVDGILEYMQCETSSQQVPRS</sequence>
<protein>
    <submittedName>
        <fullName evidence="1">Putative ankyrin repeat protein isoform X2</fullName>
    </submittedName>
</protein>
<dbReference type="AlphaFoldDB" id="A0A314Y5F4"/>
<evidence type="ECO:0000313" key="1">
    <source>
        <dbReference type="EMBL" id="PQQ00797.1"/>
    </source>
</evidence>
<dbReference type="InterPro" id="IPR051616">
    <property type="entry name" value="Cul2-RING_E3_ligase_SR"/>
</dbReference>
<evidence type="ECO:0000313" key="2">
    <source>
        <dbReference type="Proteomes" id="UP000250321"/>
    </source>
</evidence>
<accession>A0A314Y5F4</accession>
<gene>
    <name evidence="1" type="ORF">Pyn_05868</name>
</gene>
<organism evidence="1 2">
    <name type="scientific">Prunus yedoensis var. nudiflora</name>
    <dbReference type="NCBI Taxonomy" id="2094558"/>
    <lineage>
        <taxon>Eukaryota</taxon>
        <taxon>Viridiplantae</taxon>
        <taxon>Streptophyta</taxon>
        <taxon>Embryophyta</taxon>
        <taxon>Tracheophyta</taxon>
        <taxon>Spermatophyta</taxon>
        <taxon>Magnoliopsida</taxon>
        <taxon>eudicotyledons</taxon>
        <taxon>Gunneridae</taxon>
        <taxon>Pentapetalae</taxon>
        <taxon>rosids</taxon>
        <taxon>fabids</taxon>
        <taxon>Rosales</taxon>
        <taxon>Rosaceae</taxon>
        <taxon>Amygdaloideae</taxon>
        <taxon>Amygdaleae</taxon>
        <taxon>Prunus</taxon>
    </lineage>
</organism>
<name>A0A314Y5F4_PRUYE</name>
<keyword evidence="2" id="KW-1185">Reference proteome</keyword>
<reference evidence="1 2" key="1">
    <citation type="submission" date="2018-02" db="EMBL/GenBank/DDBJ databases">
        <title>Draft genome of wild Prunus yedoensis var. nudiflora.</title>
        <authorList>
            <person name="Baek S."/>
            <person name="Kim J.-H."/>
            <person name="Choi K."/>
            <person name="Kim G.-B."/>
            <person name="Cho A."/>
            <person name="Jang H."/>
            <person name="Shin C.-H."/>
            <person name="Yu H.-J."/>
            <person name="Mun J.-H."/>
        </authorList>
    </citation>
    <scope>NUCLEOTIDE SEQUENCE [LARGE SCALE GENOMIC DNA]</scope>
    <source>
        <strain evidence="2">cv. Jeju island</strain>
        <tissue evidence="1">Leaf</tissue>
    </source>
</reference>
<proteinExistence type="predicted"/>
<dbReference type="EMBL" id="PJQY01001647">
    <property type="protein sequence ID" value="PQQ00797.1"/>
    <property type="molecule type" value="Genomic_DNA"/>
</dbReference>
<dbReference type="Proteomes" id="UP000250321">
    <property type="component" value="Unassembled WGS sequence"/>
</dbReference>
<dbReference type="PANTHER" id="PTHR46224:SF6">
    <property type="entry name" value="ANKYRIN REPEAT FAMILY PROTEIN"/>
    <property type="match status" value="1"/>
</dbReference>
<dbReference type="STRING" id="2094558.A0A314Y5F4"/>
<comment type="caution">
    <text evidence="1">The sequence shown here is derived from an EMBL/GenBank/DDBJ whole genome shotgun (WGS) entry which is preliminary data.</text>
</comment>
<dbReference type="PANTHER" id="PTHR46224">
    <property type="entry name" value="ANKYRIN REPEAT FAMILY PROTEIN"/>
    <property type="match status" value="1"/>
</dbReference>